<evidence type="ECO:0000256" key="1">
    <source>
        <dbReference type="SAM" id="MobiDB-lite"/>
    </source>
</evidence>
<dbReference type="AlphaFoldDB" id="A0AAV6FZ21"/>
<evidence type="ECO:0000313" key="2">
    <source>
        <dbReference type="EMBL" id="KAG5267684.1"/>
    </source>
</evidence>
<accession>A0AAV6FZ21</accession>
<organism evidence="2 3">
    <name type="scientific">Alosa alosa</name>
    <name type="common">allis shad</name>
    <dbReference type="NCBI Taxonomy" id="278164"/>
    <lineage>
        <taxon>Eukaryota</taxon>
        <taxon>Metazoa</taxon>
        <taxon>Chordata</taxon>
        <taxon>Craniata</taxon>
        <taxon>Vertebrata</taxon>
        <taxon>Euteleostomi</taxon>
        <taxon>Actinopterygii</taxon>
        <taxon>Neopterygii</taxon>
        <taxon>Teleostei</taxon>
        <taxon>Clupei</taxon>
        <taxon>Clupeiformes</taxon>
        <taxon>Clupeoidei</taxon>
        <taxon>Clupeidae</taxon>
        <taxon>Alosa</taxon>
    </lineage>
</organism>
<reference evidence="2 3" key="1">
    <citation type="submission" date="2020-10" db="EMBL/GenBank/DDBJ databases">
        <title>Chromosome-scale genome assembly of the Allis shad, Alosa alosa.</title>
        <authorList>
            <person name="Margot Z."/>
            <person name="Christophe K."/>
            <person name="Cabau C."/>
            <person name="Louis A."/>
            <person name="Berthelot C."/>
            <person name="Parey E."/>
            <person name="Roest Crollius H."/>
            <person name="Montfort J."/>
            <person name="Robinson-Rechavi M."/>
            <person name="Bucao C."/>
            <person name="Bouchez O."/>
            <person name="Gislard M."/>
            <person name="Lluch J."/>
            <person name="Milhes M."/>
            <person name="Lampietro C."/>
            <person name="Lopez Roques C."/>
            <person name="Donnadieu C."/>
            <person name="Braasch I."/>
            <person name="Desvignes T."/>
            <person name="Postlethwait J."/>
            <person name="Bobe J."/>
            <person name="Guiguen Y."/>
        </authorList>
    </citation>
    <scope>NUCLEOTIDE SEQUENCE [LARGE SCALE GENOMIC DNA]</scope>
    <source>
        <strain evidence="2">M-15738</strain>
        <tissue evidence="2">Blood</tissue>
    </source>
</reference>
<feature type="region of interest" description="Disordered" evidence="1">
    <location>
        <begin position="1"/>
        <end position="42"/>
    </location>
</feature>
<keyword evidence="3" id="KW-1185">Reference proteome</keyword>
<dbReference type="SUPFAM" id="SSF53098">
    <property type="entry name" value="Ribonuclease H-like"/>
    <property type="match status" value="1"/>
</dbReference>
<comment type="caution">
    <text evidence="2">The sequence shown here is derived from an EMBL/GenBank/DDBJ whole genome shotgun (WGS) entry which is preliminary data.</text>
</comment>
<name>A0AAV6FZ21_9TELE</name>
<evidence type="ECO:0000313" key="3">
    <source>
        <dbReference type="Proteomes" id="UP000823561"/>
    </source>
</evidence>
<protein>
    <recommendedName>
        <fullName evidence="4">Reverse transcriptase domain-containing protein</fullName>
    </recommendedName>
</protein>
<dbReference type="InterPro" id="IPR036397">
    <property type="entry name" value="RNaseH_sf"/>
</dbReference>
<evidence type="ECO:0008006" key="4">
    <source>
        <dbReference type="Google" id="ProtNLM"/>
    </source>
</evidence>
<gene>
    <name evidence="2" type="ORF">AALO_G00224480</name>
</gene>
<dbReference type="EMBL" id="JADWDJ010000017">
    <property type="protein sequence ID" value="KAG5267684.1"/>
    <property type="molecule type" value="Genomic_DNA"/>
</dbReference>
<sequence>MPTGWGLNRQPSGYKSEALTSRPRLPPEEEDVDVKKREGEDDKEVNQKMFEKCGVKHRMSSAYHPQTNGLDERTNQTLKKAIGENPKGVSRKLGGQAEGDCVCT</sequence>
<dbReference type="InterPro" id="IPR012337">
    <property type="entry name" value="RNaseH-like_sf"/>
</dbReference>
<proteinExistence type="predicted"/>
<feature type="compositionally biased region" description="Basic and acidic residues" evidence="1">
    <location>
        <begin position="33"/>
        <end position="42"/>
    </location>
</feature>
<dbReference type="Proteomes" id="UP000823561">
    <property type="component" value="Chromosome 17"/>
</dbReference>
<feature type="region of interest" description="Disordered" evidence="1">
    <location>
        <begin position="82"/>
        <end position="104"/>
    </location>
</feature>
<dbReference type="GO" id="GO:0003676">
    <property type="term" value="F:nucleic acid binding"/>
    <property type="evidence" value="ECO:0007669"/>
    <property type="project" value="InterPro"/>
</dbReference>
<dbReference type="Gene3D" id="3.30.420.10">
    <property type="entry name" value="Ribonuclease H-like superfamily/Ribonuclease H"/>
    <property type="match status" value="1"/>
</dbReference>